<evidence type="ECO:0000313" key="5">
    <source>
        <dbReference type="Ensembl" id="ENSRNOP00000106561.1"/>
    </source>
</evidence>
<evidence type="ECO:0000256" key="1">
    <source>
        <dbReference type="PROSITE-ProRule" id="PRU00206"/>
    </source>
</evidence>
<feature type="disulfide bond" evidence="1">
    <location>
        <begin position="328"/>
        <end position="343"/>
    </location>
</feature>
<keyword evidence="6" id="KW-1185">Reference proteome</keyword>
<feature type="disulfide bond" evidence="1">
    <location>
        <begin position="239"/>
        <end position="254"/>
    </location>
</feature>
<organism evidence="5 6">
    <name type="scientific">Rattus norvegicus</name>
    <name type="common">Rat</name>
    <dbReference type="NCBI Taxonomy" id="10116"/>
    <lineage>
        <taxon>Eukaryota</taxon>
        <taxon>Metazoa</taxon>
        <taxon>Chordata</taxon>
        <taxon>Craniata</taxon>
        <taxon>Vertebrata</taxon>
        <taxon>Euteleostomi</taxon>
        <taxon>Mammalia</taxon>
        <taxon>Eutheria</taxon>
        <taxon>Euarchontoglires</taxon>
        <taxon>Glires</taxon>
        <taxon>Rodentia</taxon>
        <taxon>Myomorpha</taxon>
        <taxon>Muroidea</taxon>
        <taxon>Muridae</taxon>
        <taxon>Murinae</taxon>
        <taxon>Rattus</taxon>
    </lineage>
</organism>
<dbReference type="InterPro" id="IPR001368">
    <property type="entry name" value="TNFR/NGFR_Cys_rich_reg"/>
</dbReference>
<dbReference type="PANTHER" id="PTHR47607">
    <property type="entry name" value="TUMOR NECROSIS FACTOR RECEPTOR SUBFAMILY MEMBER 3"/>
    <property type="match status" value="1"/>
</dbReference>
<reference evidence="5" key="2">
    <citation type="submission" date="2025-08" db="UniProtKB">
        <authorList>
            <consortium name="Ensembl"/>
        </authorList>
    </citation>
    <scope>IDENTIFICATION</scope>
    <source>
        <strain evidence="5">Brown Norway</strain>
    </source>
</reference>
<keyword evidence="1" id="KW-1015">Disulfide bond</keyword>
<comment type="caution">
    <text evidence="1">Lacks conserved residue(s) required for the propagation of feature annotation.</text>
</comment>
<dbReference type="SMART" id="SM00208">
    <property type="entry name" value="TNFR"/>
    <property type="match status" value="2"/>
</dbReference>
<feature type="region of interest" description="Disordered" evidence="2">
    <location>
        <begin position="518"/>
        <end position="556"/>
    </location>
</feature>
<dbReference type="RGD" id="1309448">
    <property type="gene designation" value="Ltbr"/>
</dbReference>
<dbReference type="PANTHER" id="PTHR47607:SF1">
    <property type="entry name" value="TUMOR NECROSIS FACTOR RECEPTOR SUPERFAMILY MEMBER 3"/>
    <property type="match status" value="1"/>
</dbReference>
<reference evidence="5" key="3">
    <citation type="submission" date="2025-09" db="UniProtKB">
        <authorList>
            <consortium name="Ensembl"/>
        </authorList>
    </citation>
    <scope>IDENTIFICATION</scope>
    <source>
        <strain evidence="5">Brown Norway</strain>
    </source>
</reference>
<evidence type="ECO:0000313" key="6">
    <source>
        <dbReference type="Proteomes" id="UP000002494"/>
    </source>
</evidence>
<feature type="domain" description="TNFR-Cys" evidence="4">
    <location>
        <begin position="327"/>
        <end position="368"/>
    </location>
</feature>
<feature type="repeat" description="TNFR-Cys" evidence="1">
    <location>
        <begin position="327"/>
        <end position="368"/>
    </location>
</feature>
<feature type="transmembrane region" description="Helical" evidence="3">
    <location>
        <begin position="378"/>
        <end position="401"/>
    </location>
</feature>
<keyword evidence="3" id="KW-1133">Transmembrane helix</keyword>
<keyword evidence="3" id="KW-0812">Transmembrane</keyword>
<evidence type="ECO:0000256" key="2">
    <source>
        <dbReference type="SAM" id="MobiDB-lite"/>
    </source>
</evidence>
<feature type="compositionally biased region" description="Pro residues" evidence="2">
    <location>
        <begin position="525"/>
        <end position="537"/>
    </location>
</feature>
<evidence type="ECO:0000256" key="3">
    <source>
        <dbReference type="SAM" id="Phobius"/>
    </source>
</evidence>
<evidence type="ECO:0007829" key="7">
    <source>
        <dbReference type="PeptideAtlas" id="A0ABK0LRI5"/>
    </source>
</evidence>
<dbReference type="PRINTS" id="PR01920">
    <property type="entry name" value="TNFACTORR3"/>
</dbReference>
<gene>
    <name evidence="5" type="primary">Ltbr</name>
</gene>
<dbReference type="Proteomes" id="UP000002494">
    <property type="component" value="Chromosome 4"/>
</dbReference>
<dbReference type="GeneTree" id="ENSGT00940000162178"/>
<evidence type="ECO:0000259" key="4">
    <source>
        <dbReference type="PROSITE" id="PS50050"/>
    </source>
</evidence>
<dbReference type="Pfam" id="PF00020">
    <property type="entry name" value="TNFR_c6"/>
    <property type="match status" value="2"/>
</dbReference>
<accession>A0ABK0LRI5</accession>
<dbReference type="PROSITE" id="PS50050">
    <property type="entry name" value="TNFR_NGFR_2"/>
    <property type="match status" value="2"/>
</dbReference>
<name>A0ABK0LRI5_RAT</name>
<keyword evidence="7" id="KW-1267">Proteomics identification</keyword>
<dbReference type="Ensembl" id="ENSRNOT00000172974.1">
    <property type="protein sequence ID" value="ENSRNOP00000106561.1"/>
    <property type="gene ID" value="ENSRNOG00000019264.6"/>
</dbReference>
<protein>
    <submittedName>
        <fullName evidence="5">Lymphotoxin beta receptor</fullName>
    </submittedName>
</protein>
<dbReference type="InterPro" id="IPR017349">
    <property type="entry name" value="TNFR_3_LTBR"/>
</dbReference>
<keyword evidence="3" id="KW-0472">Membrane</keyword>
<sequence length="572" mass="60835">MSGHPGQLCLRFLEVSLNDGQPLTLQPPFRQQAVLIRSPSEGQASEERWRPGSGPAALTCFPGHPLPPCVEAAKPVPLPPSRLRQAGLCSQSSLPPPPASSLHSHFLSPALEPWRPGPAAPGPRGHVGPATRLGKSWPTLLRTSGLPTFLLGLHPVWSADPKGRHAPAWGLLSLRPGLGTTPAGILRAPGGLSAPAGAPISHRKPNLLGPGQGILRASASSLLLPLSPSPSQDTVCKTCLHNSYNEHWNHLFSCQLCRPCDSVLGFEEIAPCTSDRKPECRCKPGMSCVYLDNECVHCEEERLVLCRPGTEAEVTDEIMDTEVNCVPCKPGHFQNTSSPRARCQPHTRCESQGLVEAASGTSYSDTICKNPPEAAGTMLLLAILLSLVFFLLFTTVLACAWMRHPSLCRKLGTLLKRHPEGEESPPCQPPRANPHFRDLAEPLLPMSGDLSPAPAGPPTAPSLEEVVLQQQSPLIQARELEAEPGEHGQVAHGANGIHVTGGSVTVTGNIYIYNGPVLGGTRGPGDPPAPPEPPYPTPEEGAPGPSELSTPYQEDGKAWHLAETETLGCQDL</sequence>
<feature type="region of interest" description="Disordered" evidence="2">
    <location>
        <begin position="418"/>
        <end position="460"/>
    </location>
</feature>
<dbReference type="SUPFAM" id="SSF57586">
    <property type="entry name" value="TNF receptor-like"/>
    <property type="match status" value="2"/>
</dbReference>
<dbReference type="Gene3D" id="2.10.50.10">
    <property type="entry name" value="Tumor Necrosis Factor Receptor, subunit A, domain 2"/>
    <property type="match status" value="2"/>
</dbReference>
<feature type="domain" description="TNFR-Cys" evidence="4">
    <location>
        <begin position="238"/>
        <end position="280"/>
    </location>
</feature>
<proteinExistence type="evidence at protein level"/>
<feature type="repeat" description="TNFR-Cys" evidence="1">
    <location>
        <begin position="238"/>
        <end position="280"/>
    </location>
</feature>
<reference evidence="5" key="1">
    <citation type="submission" date="2024-01" db="EMBL/GenBank/DDBJ databases">
        <title>GRCr8: a new rat reference genome assembly contstructed from accurate long reads and long range scaffolding.</title>
        <authorList>
            <person name="Doris P.A."/>
            <person name="Kalbfleisch T."/>
            <person name="Li K."/>
            <person name="Howe K."/>
            <person name="Wood J."/>
        </authorList>
    </citation>
    <scope>NUCLEOTIDE SEQUENCE [LARGE SCALE GENOMIC DNA]</scope>
    <source>
        <strain evidence="5">Brown Norway</strain>
    </source>
</reference>